<proteinExistence type="predicted"/>
<feature type="region of interest" description="Disordered" evidence="1">
    <location>
        <begin position="827"/>
        <end position="857"/>
    </location>
</feature>
<dbReference type="Gene3D" id="3.90.70.80">
    <property type="match status" value="1"/>
</dbReference>
<evidence type="ECO:0000313" key="4">
    <source>
        <dbReference type="Proteomes" id="UP001489004"/>
    </source>
</evidence>
<dbReference type="InterPro" id="IPR003323">
    <property type="entry name" value="OTU_dom"/>
</dbReference>
<dbReference type="SMART" id="SM01425">
    <property type="entry name" value="EsV_1_7"/>
    <property type="match status" value="2"/>
</dbReference>
<accession>A0AAW1PPL6</accession>
<feature type="compositionally biased region" description="Acidic residues" evidence="1">
    <location>
        <begin position="538"/>
        <end position="580"/>
    </location>
</feature>
<name>A0AAW1PPL6_9CHLO</name>
<feature type="compositionally biased region" description="Low complexity" evidence="1">
    <location>
        <begin position="251"/>
        <end position="260"/>
    </location>
</feature>
<dbReference type="InterPro" id="IPR038765">
    <property type="entry name" value="Papain-like_cys_pep_sf"/>
</dbReference>
<feature type="region of interest" description="Disordered" evidence="1">
    <location>
        <begin position="445"/>
        <end position="487"/>
    </location>
</feature>
<feature type="compositionally biased region" description="Basic and acidic residues" evidence="1">
    <location>
        <begin position="875"/>
        <end position="891"/>
    </location>
</feature>
<organism evidence="3 4">
    <name type="scientific">[Myrmecia] bisecta</name>
    <dbReference type="NCBI Taxonomy" id="41462"/>
    <lineage>
        <taxon>Eukaryota</taxon>
        <taxon>Viridiplantae</taxon>
        <taxon>Chlorophyta</taxon>
        <taxon>core chlorophytes</taxon>
        <taxon>Trebouxiophyceae</taxon>
        <taxon>Trebouxiales</taxon>
        <taxon>Trebouxiaceae</taxon>
        <taxon>Myrmecia</taxon>
    </lineage>
</organism>
<feature type="compositionally biased region" description="Acidic residues" evidence="1">
    <location>
        <begin position="473"/>
        <end position="483"/>
    </location>
</feature>
<gene>
    <name evidence="3" type="ORF">WJX72_000574</name>
</gene>
<sequence>MTTTADQHKAAVAPGQSCAMFLQHVQQHLMKFGVTQRSASLAARVLGSSTHSTVEDATVGGAVSASVDAGGVRSVAQCHAHIEARSKSGDTVADAAPTQAARHRAAYHDHGRRREARIAAPRINRQNTANRLAARRWVRHAQVQPAQPSHTTILAAAPQPHIISLTDGLADAVRGTSADHPHAFQRQLNVAAQYMLQRLAQCSACDSPQAAGTPKACIIVRCRRRHSQQALTEPTAASALPLATPAPAGIASRSAASAPALQSQPRRLSACVGGGPTPSGNHPPNSPPAGFHPFPIKGDGSCLFRAILSAVGGDEEQHLQLRQRVVRFLAARWDSRVNAARPRTSDSVDQGITWGVQITEAHARRSGWTAKAYERCMLRQPAAGHMWMYGTAVEAYAASVLLDRRVVILDRSGQILNSPLMNESPGVTPIHILFDAAAQHFSCLQPQMPDPQPAQQVPAAVPARRATVAAQDEGVEGGEDEQEAGPCVDDARGECGGHCTDDCNARKRQRLANTEGMGPSTSGGGGVGDRVMARDGEAEMEEEEAEMEEAAEMETETELEEETDTEETDLEDTDMEEEDAAAPAWRSTQTPVTCNLNQVQSQPQASQATSAYGQAASTSYGGSSGYGMQQGAAATGYGAAPVAQSGYGSGAGAPHNGYGHASSGTQQTAAQSDHGAQTGCGATTTAATGTACGNGSQQAGYGNRADATGAAASGCNIGGAGYGGTAPIQAAAGTGRGGQGAAASRTGSITQAAGVGSYGAQAASTGGSGATRPAYGTGAAATGGASQCGACQQKPAAALQCISAAATGSSADCGQAAQAGHGQAAMGCGQGQASGYGRQQDGVGPDSIDPAAGKPGGRRPECIGCKYAPNPKGGCRPDERRRQGVARHGDSPDAANGNAPVPPRSKCGYMANKRWPRRCERCINCSHSPQGPCCTWSPAHIAHWSKSWHRPTSPTGTKANHQAALRKPGIAEAVLQLLSGFIERVKRECRQVEGGVYKIEDILTKLQDALTKIDIDLWHAFNSERNAKRIADMPVHRDVIFIVGNCPVGSNLFLDNERTPDGKKGVYFSRSGEVVVRWAKRGGFLDRLVTSDVQWCGPEHCPDSAHWACCPNIAFDCHEVHAAMLGVQMDALRLSGRPPAHLILAGCVAARFGCPGWNTTHLQSHPAGSGGGGTIRRINFMVHPCVGFYLDEYHTAQMKGRRLRACEAASNFLMLLHVIHTDLLDRGEALDDDPWRDPYTQEYMPPQDEHDLHDFWMSPAYLAGRNARWPRTKCPVDGCKEFVSGAHPSACKQHKKAQAVEVDGERIKWCNGCKELCDVAQFGGSKQNLCMACRTGESPCLVEGCLESGMRGAAFRVVSSFLEEPPGTHRCRSCLYRMCAIAGCETRASFGTPDSHPVLCAWHAEGLDDYVNLPNLGSPGDKAPPGQVRRHTRFCAHQGCRKRPSYGSPGKVKLSFTFVPYTT</sequence>
<dbReference type="InterPro" id="IPR043822">
    <property type="entry name" value="EsV_1_7_cys"/>
</dbReference>
<evidence type="ECO:0000256" key="1">
    <source>
        <dbReference type="SAM" id="MobiDB-lite"/>
    </source>
</evidence>
<dbReference type="CDD" id="cd22744">
    <property type="entry name" value="OTU"/>
    <property type="match status" value="1"/>
</dbReference>
<evidence type="ECO:0000259" key="2">
    <source>
        <dbReference type="PROSITE" id="PS50802"/>
    </source>
</evidence>
<evidence type="ECO:0000313" key="3">
    <source>
        <dbReference type="EMBL" id="KAK9809864.1"/>
    </source>
</evidence>
<dbReference type="Pfam" id="PF19114">
    <property type="entry name" value="EsV_1_7_cys"/>
    <property type="match status" value="2"/>
</dbReference>
<feature type="region of interest" description="Disordered" evidence="1">
    <location>
        <begin position="873"/>
        <end position="903"/>
    </location>
</feature>
<feature type="region of interest" description="Disordered" evidence="1">
    <location>
        <begin position="511"/>
        <end position="589"/>
    </location>
</feature>
<dbReference type="Proteomes" id="UP001489004">
    <property type="component" value="Unassembled WGS sequence"/>
</dbReference>
<protein>
    <recommendedName>
        <fullName evidence="2">OTU domain-containing protein</fullName>
    </recommendedName>
</protein>
<dbReference type="PROSITE" id="PS50802">
    <property type="entry name" value="OTU"/>
    <property type="match status" value="1"/>
</dbReference>
<feature type="compositionally biased region" description="Low complexity" evidence="1">
    <location>
        <begin position="453"/>
        <end position="472"/>
    </location>
</feature>
<feature type="region of interest" description="Disordered" evidence="1">
    <location>
        <begin position="251"/>
        <end position="289"/>
    </location>
</feature>
<feature type="compositionally biased region" description="Polar residues" evidence="1">
    <location>
        <begin position="662"/>
        <end position="671"/>
    </location>
</feature>
<keyword evidence="4" id="KW-1185">Reference proteome</keyword>
<dbReference type="EMBL" id="JALJOR010000010">
    <property type="protein sequence ID" value="KAK9809864.1"/>
    <property type="molecule type" value="Genomic_DNA"/>
</dbReference>
<comment type="caution">
    <text evidence="3">The sequence shown here is derived from an EMBL/GenBank/DDBJ whole genome shotgun (WGS) entry which is preliminary data.</text>
</comment>
<feature type="domain" description="OTU" evidence="2">
    <location>
        <begin position="291"/>
        <end position="447"/>
    </location>
</feature>
<dbReference type="SUPFAM" id="SSF54001">
    <property type="entry name" value="Cysteine proteinases"/>
    <property type="match status" value="1"/>
</dbReference>
<reference evidence="3 4" key="1">
    <citation type="journal article" date="2024" name="Nat. Commun.">
        <title>Phylogenomics reveals the evolutionary origins of lichenization in chlorophyte algae.</title>
        <authorList>
            <person name="Puginier C."/>
            <person name="Libourel C."/>
            <person name="Otte J."/>
            <person name="Skaloud P."/>
            <person name="Haon M."/>
            <person name="Grisel S."/>
            <person name="Petersen M."/>
            <person name="Berrin J.G."/>
            <person name="Delaux P.M."/>
            <person name="Dal Grande F."/>
            <person name="Keller J."/>
        </authorList>
    </citation>
    <scope>NUCLEOTIDE SEQUENCE [LARGE SCALE GENOMIC DNA]</scope>
    <source>
        <strain evidence="3 4">SAG 2043</strain>
    </source>
</reference>
<feature type="region of interest" description="Disordered" evidence="1">
    <location>
        <begin position="657"/>
        <end position="679"/>
    </location>
</feature>